<evidence type="ECO:0000256" key="5">
    <source>
        <dbReference type="SAM" id="MobiDB-lite"/>
    </source>
</evidence>
<sequence>MAKGDDSILKKKNKKFRKRLNSKSDSTSVSAKIAAVIAAKKRRKAGKRRNCEGMCYSLPTLDDPFNDRRGKPEFKTRDPETKTTPRKEKTDRVKGKNAPGRKGTVGGSISQKSNQQTGSDANNKSLTEKEIVKTNQQHDNEISDFPSKFVFWCLSAIENALRHDDAYTEGEGNSFFLDPWGLEFSKCFSTGKDLMDTSGTFASTEQIAWMVSAAADVFVRKEKQGVSLESPFLLFLVPSEKKAGQVRTVCKPLKSLGIHTVSLHPGASLDHQIQGLKSCEPEFLIATPERLLELVSMKAIDISDVSMLVIDGLDAICNAGHADAIKSIKKLISGNPTLVVFNDSNHTSIPVVRHLLTRPICRMSINNSIASQSSCIVQSVQVCTSDEDTHVKSIDVLCQFWSNQNHNSNLLYILRKDVKCLKLVKTLKSMGCSTSIESDAATINDSVDPKRRLVTMIDLEDIATSDIGMYDAIVLPNFVPTMVTYEHILTNMARQSVNGILHGFLTKSDTEHAGPLISILEQCGQEVPETVKDLHLSSNMSEN</sequence>
<dbReference type="InterPro" id="IPR027417">
    <property type="entry name" value="P-loop_NTPase"/>
</dbReference>
<feature type="compositionally biased region" description="Basic residues" evidence="5">
    <location>
        <begin position="10"/>
        <end position="21"/>
    </location>
</feature>
<evidence type="ECO:0000256" key="2">
    <source>
        <dbReference type="ARBA" id="ARBA00022801"/>
    </source>
</evidence>
<keyword evidence="4" id="KW-0067">ATP-binding</keyword>
<dbReference type="GO" id="GO:0003676">
    <property type="term" value="F:nucleic acid binding"/>
    <property type="evidence" value="ECO:0007669"/>
    <property type="project" value="InterPro"/>
</dbReference>
<dbReference type="GO" id="GO:0004386">
    <property type="term" value="F:helicase activity"/>
    <property type="evidence" value="ECO:0007669"/>
    <property type="project" value="UniProtKB-KW"/>
</dbReference>
<keyword evidence="1" id="KW-0547">Nucleotide-binding</keyword>
<dbReference type="GO" id="GO:0005524">
    <property type="term" value="F:ATP binding"/>
    <property type="evidence" value="ECO:0007669"/>
    <property type="project" value="UniProtKB-KW"/>
</dbReference>
<feature type="region of interest" description="Disordered" evidence="5">
    <location>
        <begin position="1"/>
        <end position="125"/>
    </location>
</feature>
<gene>
    <name evidence="7" type="ORF">VFH_III021240</name>
</gene>
<dbReference type="InterPro" id="IPR011545">
    <property type="entry name" value="DEAD/DEAH_box_helicase_dom"/>
</dbReference>
<dbReference type="PANTHER" id="PTHR47960">
    <property type="entry name" value="DEAD-BOX ATP-DEPENDENT RNA HELICASE 50"/>
    <property type="match status" value="1"/>
</dbReference>
<evidence type="ECO:0000313" key="7">
    <source>
        <dbReference type="EMBL" id="CAI8602031.1"/>
    </source>
</evidence>
<protein>
    <recommendedName>
        <fullName evidence="6">DEAD/DEAH-box helicase domain-containing protein</fullName>
    </recommendedName>
</protein>
<evidence type="ECO:0000256" key="1">
    <source>
        <dbReference type="ARBA" id="ARBA00022741"/>
    </source>
</evidence>
<dbReference type="Proteomes" id="UP001157006">
    <property type="component" value="Chromosome 3"/>
</dbReference>
<dbReference type="GO" id="GO:0016787">
    <property type="term" value="F:hydrolase activity"/>
    <property type="evidence" value="ECO:0007669"/>
    <property type="project" value="UniProtKB-KW"/>
</dbReference>
<feature type="domain" description="DEAD/DEAH-box helicase" evidence="6">
    <location>
        <begin position="228"/>
        <end position="333"/>
    </location>
</feature>
<dbReference type="Pfam" id="PF00270">
    <property type="entry name" value="DEAD"/>
    <property type="match status" value="1"/>
</dbReference>
<evidence type="ECO:0000259" key="6">
    <source>
        <dbReference type="Pfam" id="PF00270"/>
    </source>
</evidence>
<accession>A0AAV0ZWN0</accession>
<dbReference type="Gene3D" id="3.40.50.300">
    <property type="entry name" value="P-loop containing nucleotide triphosphate hydrolases"/>
    <property type="match status" value="1"/>
</dbReference>
<proteinExistence type="predicted"/>
<organism evidence="7 8">
    <name type="scientific">Vicia faba</name>
    <name type="common">Broad bean</name>
    <name type="synonym">Faba vulgaris</name>
    <dbReference type="NCBI Taxonomy" id="3906"/>
    <lineage>
        <taxon>Eukaryota</taxon>
        <taxon>Viridiplantae</taxon>
        <taxon>Streptophyta</taxon>
        <taxon>Embryophyta</taxon>
        <taxon>Tracheophyta</taxon>
        <taxon>Spermatophyta</taxon>
        <taxon>Magnoliopsida</taxon>
        <taxon>eudicotyledons</taxon>
        <taxon>Gunneridae</taxon>
        <taxon>Pentapetalae</taxon>
        <taxon>rosids</taxon>
        <taxon>fabids</taxon>
        <taxon>Fabales</taxon>
        <taxon>Fabaceae</taxon>
        <taxon>Papilionoideae</taxon>
        <taxon>50 kb inversion clade</taxon>
        <taxon>NPAAA clade</taxon>
        <taxon>Hologalegina</taxon>
        <taxon>IRL clade</taxon>
        <taxon>Fabeae</taxon>
        <taxon>Vicia</taxon>
    </lineage>
</organism>
<feature type="compositionally biased region" description="Polar residues" evidence="5">
    <location>
        <begin position="107"/>
        <end position="125"/>
    </location>
</feature>
<feature type="compositionally biased region" description="Basic and acidic residues" evidence="5">
    <location>
        <begin position="65"/>
        <end position="94"/>
    </location>
</feature>
<name>A0AAV0ZWN0_VICFA</name>
<reference evidence="7 8" key="1">
    <citation type="submission" date="2023-01" db="EMBL/GenBank/DDBJ databases">
        <authorList>
            <person name="Kreplak J."/>
        </authorList>
    </citation>
    <scope>NUCLEOTIDE SEQUENCE [LARGE SCALE GENOMIC DNA]</scope>
</reference>
<keyword evidence="2" id="KW-0378">Hydrolase</keyword>
<feature type="compositionally biased region" description="Basic residues" evidence="5">
    <location>
        <begin position="39"/>
        <end position="48"/>
    </location>
</feature>
<keyword evidence="8" id="KW-1185">Reference proteome</keyword>
<evidence type="ECO:0000256" key="3">
    <source>
        <dbReference type="ARBA" id="ARBA00022806"/>
    </source>
</evidence>
<dbReference type="EMBL" id="OX451738">
    <property type="protein sequence ID" value="CAI8602031.1"/>
    <property type="molecule type" value="Genomic_DNA"/>
</dbReference>
<evidence type="ECO:0000313" key="8">
    <source>
        <dbReference type="Proteomes" id="UP001157006"/>
    </source>
</evidence>
<dbReference type="SUPFAM" id="SSF52540">
    <property type="entry name" value="P-loop containing nucleoside triphosphate hydrolases"/>
    <property type="match status" value="1"/>
</dbReference>
<keyword evidence="3" id="KW-0347">Helicase</keyword>
<dbReference type="AlphaFoldDB" id="A0AAV0ZWN0"/>
<evidence type="ECO:0000256" key="4">
    <source>
        <dbReference type="ARBA" id="ARBA00022840"/>
    </source>
</evidence>